<dbReference type="InterPro" id="IPR013763">
    <property type="entry name" value="Cyclin-like_dom"/>
</dbReference>
<reference evidence="14 15" key="1">
    <citation type="submission" date="2018-11" db="EMBL/GenBank/DDBJ databases">
        <authorList>
            <consortium name="Pathogen Informatics"/>
        </authorList>
    </citation>
    <scope>NUCLEOTIDE SEQUENCE [LARGE SCALE GENOMIC DNA]</scope>
</reference>
<dbReference type="PANTHER" id="PTHR11618">
    <property type="entry name" value="TRANSCRIPTION INITIATION FACTOR IIB-RELATED"/>
    <property type="match status" value="1"/>
</dbReference>
<evidence type="ECO:0000256" key="5">
    <source>
        <dbReference type="ARBA" id="ARBA00022737"/>
    </source>
</evidence>
<dbReference type="Pfam" id="PF00382">
    <property type="entry name" value="TFIIB"/>
    <property type="match status" value="2"/>
</dbReference>
<dbReference type="GO" id="GO:0070897">
    <property type="term" value="P:transcription preinitiation complex assembly"/>
    <property type="evidence" value="ECO:0007669"/>
    <property type="project" value="InterPro"/>
</dbReference>
<evidence type="ECO:0000256" key="9">
    <source>
        <dbReference type="ARBA" id="ARBA00023163"/>
    </source>
</evidence>
<protein>
    <recommendedName>
        <fullName evidence="3">Transcription initiation factor IIB</fullName>
    </recommendedName>
    <alternativeName>
        <fullName evidence="11">General transcription factor TFIIB</fullName>
    </alternativeName>
</protein>
<evidence type="ECO:0000256" key="4">
    <source>
        <dbReference type="ARBA" id="ARBA00022723"/>
    </source>
</evidence>
<keyword evidence="10" id="KW-0539">Nucleus</keyword>
<dbReference type="SMART" id="SM00385">
    <property type="entry name" value="CYCLIN"/>
    <property type="match status" value="2"/>
</dbReference>
<evidence type="ECO:0000313" key="14">
    <source>
        <dbReference type="EMBL" id="VDN14255.1"/>
    </source>
</evidence>
<dbReference type="GO" id="GO:0016251">
    <property type="term" value="F:RNA polymerase II general transcription initiation factor activity"/>
    <property type="evidence" value="ECO:0007669"/>
    <property type="project" value="TreeGrafter"/>
</dbReference>
<keyword evidence="4" id="KW-0479">Metal-binding</keyword>
<dbReference type="InterPro" id="IPR036915">
    <property type="entry name" value="Cyclin-like_sf"/>
</dbReference>
<evidence type="ECO:0000256" key="8">
    <source>
        <dbReference type="ARBA" id="ARBA00023015"/>
    </source>
</evidence>
<evidence type="ECO:0000256" key="11">
    <source>
        <dbReference type="ARBA" id="ARBA00031706"/>
    </source>
</evidence>
<evidence type="ECO:0000259" key="13">
    <source>
        <dbReference type="SMART" id="SM00385"/>
    </source>
</evidence>
<dbReference type="Pfam" id="PF08271">
    <property type="entry name" value="Zn_Ribbon_TF"/>
    <property type="match status" value="1"/>
</dbReference>
<dbReference type="InterPro" id="IPR023486">
    <property type="entry name" value="TFIIB_CS"/>
</dbReference>
<gene>
    <name evidence="14" type="ORF">DILT_LOCUS10086</name>
</gene>
<dbReference type="CDD" id="cd20551">
    <property type="entry name" value="CYCLIN_TFIIB_rpt1"/>
    <property type="match status" value="1"/>
</dbReference>
<accession>A0A3P7LAT8</accession>
<dbReference type="GO" id="GO:0097550">
    <property type="term" value="C:transcription preinitiation complex"/>
    <property type="evidence" value="ECO:0007669"/>
    <property type="project" value="TreeGrafter"/>
</dbReference>
<dbReference type="GO" id="GO:0006367">
    <property type="term" value="P:transcription initiation at RNA polymerase II promoter"/>
    <property type="evidence" value="ECO:0007669"/>
    <property type="project" value="TreeGrafter"/>
</dbReference>
<keyword evidence="15" id="KW-1185">Reference proteome</keyword>
<keyword evidence="8" id="KW-0805">Transcription regulation</keyword>
<dbReference type="Gene3D" id="1.10.472.170">
    <property type="match status" value="1"/>
</dbReference>
<comment type="subcellular location">
    <subcellularLocation>
        <location evidence="1">Nucleus</location>
    </subcellularLocation>
</comment>
<feature type="region of interest" description="Disordered" evidence="12">
    <location>
        <begin position="49"/>
        <end position="70"/>
    </location>
</feature>
<proteinExistence type="inferred from homology"/>
<evidence type="ECO:0000256" key="6">
    <source>
        <dbReference type="ARBA" id="ARBA00022771"/>
    </source>
</evidence>
<dbReference type="OrthoDB" id="25790at2759"/>
<evidence type="ECO:0000256" key="10">
    <source>
        <dbReference type="ARBA" id="ARBA00023242"/>
    </source>
</evidence>
<dbReference type="InterPro" id="IPR013150">
    <property type="entry name" value="TFIIB_cyclin"/>
</dbReference>
<dbReference type="SUPFAM" id="SSF47954">
    <property type="entry name" value="Cyclin-like"/>
    <property type="match status" value="2"/>
</dbReference>
<organism evidence="14 15">
    <name type="scientific">Dibothriocephalus latus</name>
    <name type="common">Fish tapeworm</name>
    <name type="synonym">Diphyllobothrium latum</name>
    <dbReference type="NCBI Taxonomy" id="60516"/>
    <lineage>
        <taxon>Eukaryota</taxon>
        <taxon>Metazoa</taxon>
        <taxon>Spiralia</taxon>
        <taxon>Lophotrochozoa</taxon>
        <taxon>Platyhelminthes</taxon>
        <taxon>Cestoda</taxon>
        <taxon>Eucestoda</taxon>
        <taxon>Diphyllobothriidea</taxon>
        <taxon>Diphyllobothriidae</taxon>
        <taxon>Dibothriocephalus</taxon>
    </lineage>
</organism>
<sequence>MVCSLCGLVVADRIIDVGSEWRTFSNDANAKDNSRVGAAENPLLEGKDLSTMISAPSRTDSRHVDDQGRPLYRNRRNVSGNDRALITAFREISQMAERLNLPKTISDRANLLFKQVYETRNLRGRSNDAVSTACLYMACRQEKVPRTFKEVCAVSKVSKKEIGKVFKKILNILETNVQAVSVDDFMSRFCANLHLNITVQQVANVVARRALNLNLVSGRSPVSVAAAAIYMAAYALGCRKEKRGECDLFDMDLFCSFKLDQGIATHVNGKYPIFDSISSELQNYSNFRLSAYRPLTLNLDYHNSQNERSSLTIRELLRPTTFLLSEIGEVAGCAEATITCTYRAMHARASELFPDDVRLAVRPEQFQL</sequence>
<evidence type="ECO:0000256" key="2">
    <source>
        <dbReference type="ARBA" id="ARBA00010857"/>
    </source>
</evidence>
<comment type="similarity">
    <text evidence="2">Belongs to the TFIIB family.</text>
</comment>
<dbReference type="InterPro" id="IPR013137">
    <property type="entry name" value="Znf_TFIIB"/>
</dbReference>
<dbReference type="GO" id="GO:0005634">
    <property type="term" value="C:nucleus"/>
    <property type="evidence" value="ECO:0007669"/>
    <property type="project" value="UniProtKB-SubCell"/>
</dbReference>
<dbReference type="EMBL" id="UYRU01058730">
    <property type="protein sequence ID" value="VDN14255.1"/>
    <property type="molecule type" value="Genomic_DNA"/>
</dbReference>
<dbReference type="InterPro" id="IPR000812">
    <property type="entry name" value="TFIIB"/>
</dbReference>
<keyword evidence="6" id="KW-0863">Zinc-finger</keyword>
<dbReference type="PANTHER" id="PTHR11618:SF13">
    <property type="entry name" value="TRANSCRIPTION INITIATION FACTOR IIB"/>
    <property type="match status" value="1"/>
</dbReference>
<dbReference type="PRINTS" id="PR00685">
    <property type="entry name" value="TIFACTORIIB"/>
</dbReference>
<feature type="domain" description="Cyclin-like" evidence="13">
    <location>
        <begin position="90"/>
        <end position="171"/>
    </location>
</feature>
<evidence type="ECO:0000313" key="15">
    <source>
        <dbReference type="Proteomes" id="UP000281553"/>
    </source>
</evidence>
<evidence type="ECO:0000256" key="3">
    <source>
        <dbReference type="ARBA" id="ARBA00013932"/>
    </source>
</evidence>
<dbReference type="FunFam" id="1.10.472.10:FF:000019">
    <property type="entry name" value="transcription initiation factor IIB"/>
    <property type="match status" value="1"/>
</dbReference>
<dbReference type="GO" id="GO:0017025">
    <property type="term" value="F:TBP-class protein binding"/>
    <property type="evidence" value="ECO:0007669"/>
    <property type="project" value="InterPro"/>
</dbReference>
<evidence type="ECO:0000256" key="7">
    <source>
        <dbReference type="ARBA" id="ARBA00022833"/>
    </source>
</evidence>
<evidence type="ECO:0000256" key="12">
    <source>
        <dbReference type="SAM" id="MobiDB-lite"/>
    </source>
</evidence>
<dbReference type="SUPFAM" id="SSF57783">
    <property type="entry name" value="Zinc beta-ribbon"/>
    <property type="match status" value="1"/>
</dbReference>
<keyword evidence="9" id="KW-0804">Transcription</keyword>
<dbReference type="Proteomes" id="UP000281553">
    <property type="component" value="Unassembled WGS sequence"/>
</dbReference>
<dbReference type="AlphaFoldDB" id="A0A3P7LAT8"/>
<keyword evidence="7" id="KW-0862">Zinc</keyword>
<dbReference type="Gene3D" id="1.10.472.10">
    <property type="entry name" value="Cyclin-like"/>
    <property type="match status" value="1"/>
</dbReference>
<name>A0A3P7LAT8_DIBLA</name>
<feature type="domain" description="Cyclin-like" evidence="13">
    <location>
        <begin position="184"/>
        <end position="290"/>
    </location>
</feature>
<keyword evidence="5" id="KW-0677">Repeat</keyword>
<dbReference type="FunFam" id="1.10.472.170:FF:000001">
    <property type="entry name" value="Transcription initiation factor IIB"/>
    <property type="match status" value="1"/>
</dbReference>
<evidence type="ECO:0000256" key="1">
    <source>
        <dbReference type="ARBA" id="ARBA00004123"/>
    </source>
</evidence>
<feature type="compositionally biased region" description="Basic and acidic residues" evidence="12">
    <location>
        <begin position="59"/>
        <end position="68"/>
    </location>
</feature>
<dbReference type="PROSITE" id="PS00782">
    <property type="entry name" value="TFIIB"/>
    <property type="match status" value="1"/>
</dbReference>
<dbReference type="GO" id="GO:0008270">
    <property type="term" value="F:zinc ion binding"/>
    <property type="evidence" value="ECO:0007669"/>
    <property type="project" value="UniProtKB-KW"/>
</dbReference>